<dbReference type="SUPFAM" id="SSF46689">
    <property type="entry name" value="Homeodomain-like"/>
    <property type="match status" value="1"/>
</dbReference>
<dbReference type="Gene3D" id="1.10.10.60">
    <property type="entry name" value="Homeodomain-like"/>
    <property type="match status" value="1"/>
</dbReference>
<feature type="domain" description="HTH myb-type" evidence="3">
    <location>
        <begin position="24"/>
        <end position="79"/>
    </location>
</feature>
<dbReference type="AlphaFoldDB" id="H2Y8R5"/>
<accession>H2Y8R5</accession>
<evidence type="ECO:0000259" key="3">
    <source>
        <dbReference type="PROSITE" id="PS51294"/>
    </source>
</evidence>
<dbReference type="PROSITE" id="PS51294">
    <property type="entry name" value="HTH_MYB"/>
    <property type="match status" value="1"/>
</dbReference>
<reference evidence="4" key="2">
    <citation type="submission" date="2025-08" db="UniProtKB">
        <authorList>
            <consortium name="Ensembl"/>
        </authorList>
    </citation>
    <scope>IDENTIFICATION</scope>
</reference>
<evidence type="ECO:0000259" key="2">
    <source>
        <dbReference type="PROSITE" id="PS50090"/>
    </source>
</evidence>
<dbReference type="Ensembl" id="ENSCSAVT00000001741.1">
    <property type="protein sequence ID" value="ENSCSAVP00000001713.1"/>
    <property type="gene ID" value="ENSCSAVG00000000992.1"/>
</dbReference>
<dbReference type="Proteomes" id="UP000007875">
    <property type="component" value="Unassembled WGS sequence"/>
</dbReference>
<dbReference type="InterPro" id="IPR001005">
    <property type="entry name" value="SANT/Myb"/>
</dbReference>
<dbReference type="CDD" id="cd00167">
    <property type="entry name" value="SANT"/>
    <property type="match status" value="1"/>
</dbReference>
<dbReference type="GeneTree" id="ENSGT00390000005307"/>
<dbReference type="PROSITE" id="PS50090">
    <property type="entry name" value="MYB_LIKE"/>
    <property type="match status" value="1"/>
</dbReference>
<dbReference type="PANTHER" id="PTHR22705:SF0">
    <property type="entry name" value="ZZ-TYPE ZINC FINGER-CONTAINING PROTEIN 3"/>
    <property type="match status" value="1"/>
</dbReference>
<dbReference type="InterPro" id="IPR037830">
    <property type="entry name" value="ZZZ3"/>
</dbReference>
<dbReference type="InterPro" id="IPR009057">
    <property type="entry name" value="Homeodomain-like_sf"/>
</dbReference>
<sequence length="132" mass="15410">QGKEQPSTSSENNQPNKTRAESFKKSWTVEEQRKLEELLVKYPQEAVEFNRFRKIAAELQGRTPLQVQSRVQKYFIKLAKAGFTIPGRMPRLERMVSAKPKRLHKHRSHPQTALTKMSTFFSNFHVPVRMGE</sequence>
<dbReference type="InterPro" id="IPR017930">
    <property type="entry name" value="Myb_dom"/>
</dbReference>
<feature type="compositionally biased region" description="Polar residues" evidence="1">
    <location>
        <begin position="1"/>
        <end position="17"/>
    </location>
</feature>
<dbReference type="HOGENOM" id="CLU_1921790_0_0_1"/>
<dbReference type="Pfam" id="PF00249">
    <property type="entry name" value="Myb_DNA-binding"/>
    <property type="match status" value="1"/>
</dbReference>
<dbReference type="InParanoid" id="H2Y8R5"/>
<dbReference type="SMART" id="SM00717">
    <property type="entry name" value="SANT"/>
    <property type="match status" value="1"/>
</dbReference>
<proteinExistence type="predicted"/>
<evidence type="ECO:0000313" key="5">
    <source>
        <dbReference type="Proteomes" id="UP000007875"/>
    </source>
</evidence>
<feature type="region of interest" description="Disordered" evidence="1">
    <location>
        <begin position="1"/>
        <end position="25"/>
    </location>
</feature>
<organism evidence="4 5">
    <name type="scientific">Ciona savignyi</name>
    <name type="common">Pacific transparent sea squirt</name>
    <dbReference type="NCBI Taxonomy" id="51511"/>
    <lineage>
        <taxon>Eukaryota</taxon>
        <taxon>Metazoa</taxon>
        <taxon>Chordata</taxon>
        <taxon>Tunicata</taxon>
        <taxon>Ascidiacea</taxon>
        <taxon>Phlebobranchia</taxon>
        <taxon>Cionidae</taxon>
        <taxon>Ciona</taxon>
    </lineage>
</organism>
<dbReference type="STRING" id="51511.ENSCSAVP00000001713"/>
<reference evidence="4" key="3">
    <citation type="submission" date="2025-09" db="UniProtKB">
        <authorList>
            <consortium name="Ensembl"/>
        </authorList>
    </citation>
    <scope>IDENTIFICATION</scope>
</reference>
<name>H2Y8R5_CIOSA</name>
<feature type="domain" description="Myb-like" evidence="2">
    <location>
        <begin position="19"/>
        <end position="75"/>
    </location>
</feature>
<protein>
    <submittedName>
        <fullName evidence="4">Uncharacterized protein</fullName>
    </submittedName>
</protein>
<evidence type="ECO:0000313" key="4">
    <source>
        <dbReference type="Ensembl" id="ENSCSAVP00000001713.1"/>
    </source>
</evidence>
<reference evidence="5" key="1">
    <citation type="submission" date="2003-08" db="EMBL/GenBank/DDBJ databases">
        <authorList>
            <person name="Birren B."/>
            <person name="Nusbaum C."/>
            <person name="Abebe A."/>
            <person name="Abouelleil A."/>
            <person name="Adekoya E."/>
            <person name="Ait-zahra M."/>
            <person name="Allen N."/>
            <person name="Allen T."/>
            <person name="An P."/>
            <person name="Anderson M."/>
            <person name="Anderson S."/>
            <person name="Arachchi H."/>
            <person name="Armbruster J."/>
            <person name="Bachantsang P."/>
            <person name="Baldwin J."/>
            <person name="Barry A."/>
            <person name="Bayul T."/>
            <person name="Blitshsteyn B."/>
            <person name="Bloom T."/>
            <person name="Blye J."/>
            <person name="Boguslavskiy L."/>
            <person name="Borowsky M."/>
            <person name="Boukhgalter B."/>
            <person name="Brunache A."/>
            <person name="Butler J."/>
            <person name="Calixte N."/>
            <person name="Calvo S."/>
            <person name="Camarata J."/>
            <person name="Campo K."/>
            <person name="Chang J."/>
            <person name="Cheshatsang Y."/>
            <person name="Citroen M."/>
            <person name="Collymore A."/>
            <person name="Considine T."/>
            <person name="Cook A."/>
            <person name="Cooke P."/>
            <person name="Corum B."/>
            <person name="Cuomo C."/>
            <person name="David R."/>
            <person name="Dawoe T."/>
            <person name="Degray S."/>
            <person name="Dodge S."/>
            <person name="Dooley K."/>
            <person name="Dorje P."/>
            <person name="Dorjee K."/>
            <person name="Dorris L."/>
            <person name="Duffey N."/>
            <person name="Dupes A."/>
            <person name="Elkins T."/>
            <person name="Engels R."/>
            <person name="Erickson J."/>
            <person name="Farina A."/>
            <person name="Faro S."/>
            <person name="Ferreira P."/>
            <person name="Fischer H."/>
            <person name="Fitzgerald M."/>
            <person name="Foley K."/>
            <person name="Gage D."/>
            <person name="Galagan J."/>
            <person name="Gearin G."/>
            <person name="Gnerre S."/>
            <person name="Gnirke A."/>
            <person name="Goyette A."/>
            <person name="Graham J."/>
            <person name="Grandbois E."/>
            <person name="Gyaltsen K."/>
            <person name="Hafez N."/>
            <person name="Hagopian D."/>
            <person name="Hagos B."/>
            <person name="Hall J."/>
            <person name="Hatcher B."/>
            <person name="Heller A."/>
            <person name="Higgins H."/>
            <person name="Honan T."/>
            <person name="Horn A."/>
            <person name="Houde N."/>
            <person name="Hughes L."/>
            <person name="Hulme W."/>
            <person name="Husby E."/>
            <person name="Iliev I."/>
            <person name="Jaffe D."/>
            <person name="Jones C."/>
            <person name="Kamal M."/>
            <person name="Kamat A."/>
            <person name="Kamvysselis M."/>
            <person name="Karlsson E."/>
            <person name="Kells C."/>
            <person name="Kieu A."/>
            <person name="Kisner P."/>
            <person name="Kodira C."/>
            <person name="Kulbokas E."/>
            <person name="Labutti K."/>
            <person name="Lama D."/>
            <person name="Landers T."/>
            <person name="Leger J."/>
            <person name="Levine S."/>
            <person name="Lewis D."/>
            <person name="Lewis T."/>
            <person name="Lindblad-toh K."/>
            <person name="Liu X."/>
            <person name="Lokyitsang T."/>
            <person name="Lokyitsang Y."/>
            <person name="Lucien O."/>
            <person name="Lui A."/>
            <person name="Ma L.J."/>
            <person name="Mabbitt R."/>
            <person name="Macdonald J."/>
            <person name="Maclean C."/>
            <person name="Major J."/>
            <person name="Manning J."/>
            <person name="Marabella R."/>
            <person name="Maru K."/>
            <person name="Matthews C."/>
            <person name="Mauceli E."/>
            <person name="Mccarthy M."/>
            <person name="Mcdonough S."/>
            <person name="Mcghee T."/>
            <person name="Meldrim J."/>
            <person name="Meneus L."/>
            <person name="Mesirov J."/>
            <person name="Mihalev A."/>
            <person name="Mihova T."/>
            <person name="Mikkelsen T."/>
            <person name="Mlenga V."/>
            <person name="Moru K."/>
            <person name="Mozes J."/>
            <person name="Mulrain L."/>
            <person name="Munson G."/>
            <person name="Naylor J."/>
            <person name="Newes C."/>
            <person name="Nguyen C."/>
            <person name="Nguyen N."/>
            <person name="Nguyen T."/>
            <person name="Nicol R."/>
            <person name="Nielsen C."/>
            <person name="Nizzari M."/>
            <person name="Norbu C."/>
            <person name="Norbu N."/>
            <person name="O'donnell P."/>
            <person name="Okoawo O."/>
            <person name="O'leary S."/>
            <person name="Omotosho B."/>
            <person name="O'neill K."/>
            <person name="Osman S."/>
            <person name="Parker S."/>
            <person name="Perrin D."/>
            <person name="Phunkhang P."/>
            <person name="Piqani B."/>
            <person name="Purcell S."/>
            <person name="Rachupka T."/>
            <person name="Ramasamy U."/>
            <person name="Rameau R."/>
            <person name="Ray V."/>
            <person name="Raymond C."/>
            <person name="Retta R."/>
            <person name="Richardson S."/>
            <person name="Rise C."/>
            <person name="Rodriguez J."/>
            <person name="Rogers J."/>
            <person name="Rogov P."/>
            <person name="Rutman M."/>
            <person name="Schupbach R."/>
            <person name="Seaman C."/>
            <person name="Settipalli S."/>
            <person name="Sharpe T."/>
            <person name="Sheridan J."/>
            <person name="Sherpa N."/>
            <person name="Shi J."/>
            <person name="Smirnov S."/>
            <person name="Smith C."/>
            <person name="Sougnez C."/>
            <person name="Spencer B."/>
            <person name="Stalker J."/>
            <person name="Stange-thomann N."/>
            <person name="Stavropoulos S."/>
            <person name="Stetson K."/>
            <person name="Stone C."/>
            <person name="Stone S."/>
            <person name="Stubbs M."/>
            <person name="Talamas J."/>
            <person name="Tchuinga P."/>
            <person name="Tenzing P."/>
            <person name="Tesfaye S."/>
            <person name="Theodore J."/>
            <person name="Thoulutsang Y."/>
            <person name="Topham K."/>
            <person name="Towey S."/>
            <person name="Tsamla T."/>
            <person name="Tsomo N."/>
            <person name="Vallee D."/>
            <person name="Vassiliev H."/>
            <person name="Venkataraman V."/>
            <person name="Vinson J."/>
            <person name="Vo A."/>
            <person name="Wade C."/>
            <person name="Wang S."/>
            <person name="Wangchuk T."/>
            <person name="Wangdi T."/>
            <person name="Whittaker C."/>
            <person name="Wilkinson J."/>
            <person name="Wu Y."/>
            <person name="Wyman D."/>
            <person name="Yadav S."/>
            <person name="Yang S."/>
            <person name="Yang X."/>
            <person name="Yeager S."/>
            <person name="Yee E."/>
            <person name="Young G."/>
            <person name="Zainoun J."/>
            <person name="Zembeck L."/>
            <person name="Zimmer A."/>
            <person name="Zody M."/>
            <person name="Lander E."/>
        </authorList>
    </citation>
    <scope>NUCLEOTIDE SEQUENCE [LARGE SCALE GENOMIC DNA]</scope>
</reference>
<dbReference type="PANTHER" id="PTHR22705">
    <property type="entry name" value="ZINC FINGER, ZZ DOMAIN CONTAINING 3"/>
    <property type="match status" value="1"/>
</dbReference>
<evidence type="ECO:0000256" key="1">
    <source>
        <dbReference type="SAM" id="MobiDB-lite"/>
    </source>
</evidence>
<dbReference type="eggNOG" id="KOG0724">
    <property type="taxonomic scope" value="Eukaryota"/>
</dbReference>
<keyword evidence="5" id="KW-1185">Reference proteome</keyword>